<keyword evidence="7" id="KW-1133">Transmembrane helix</keyword>
<keyword evidence="3" id="KW-1003">Cell membrane</keyword>
<evidence type="ECO:0000259" key="11">
    <source>
        <dbReference type="Pfam" id="PF12019"/>
    </source>
</evidence>
<dbReference type="Proteomes" id="UP000596827">
    <property type="component" value="Unassembled WGS sequence"/>
</dbReference>
<keyword evidence="4" id="KW-0488">Methylation</keyword>
<dbReference type="EMBL" id="JACORU010000016">
    <property type="protein sequence ID" value="MBC5768248.1"/>
    <property type="molecule type" value="Genomic_DNA"/>
</dbReference>
<evidence type="ECO:0000256" key="8">
    <source>
        <dbReference type="ARBA" id="ARBA00023136"/>
    </source>
</evidence>
<evidence type="ECO:0000256" key="6">
    <source>
        <dbReference type="ARBA" id="ARBA00022692"/>
    </source>
</evidence>
<comment type="caution">
    <text evidence="12">The sequence shown here is derived from an EMBL/GenBank/DDBJ whole genome shotgun (WGS) entry which is preliminary data.</text>
</comment>
<evidence type="ECO:0000313" key="12">
    <source>
        <dbReference type="EMBL" id="MBC5768248.1"/>
    </source>
</evidence>
<dbReference type="GO" id="GO:0015627">
    <property type="term" value="C:type II protein secretion system complex"/>
    <property type="evidence" value="ECO:0007669"/>
    <property type="project" value="InterPro"/>
</dbReference>
<dbReference type="InterPro" id="IPR045584">
    <property type="entry name" value="Pilin-like"/>
</dbReference>
<keyword evidence="13" id="KW-1185">Reference proteome</keyword>
<name>A0A923S5Q3_9BURK</name>
<evidence type="ECO:0000256" key="9">
    <source>
        <dbReference type="ARBA" id="ARBA00025772"/>
    </source>
</evidence>
<evidence type="ECO:0000313" key="13">
    <source>
        <dbReference type="Proteomes" id="UP000596827"/>
    </source>
</evidence>
<feature type="domain" description="General secretion pathway GspH" evidence="11">
    <location>
        <begin position="48"/>
        <end position="173"/>
    </location>
</feature>
<protein>
    <recommendedName>
        <fullName evidence="2">Type II secretion system protein H</fullName>
    </recommendedName>
    <alternativeName>
        <fullName evidence="10">General secretion pathway protein H</fullName>
    </alternativeName>
</protein>
<proteinExistence type="inferred from homology"/>
<dbReference type="GO" id="GO:0005886">
    <property type="term" value="C:plasma membrane"/>
    <property type="evidence" value="ECO:0007669"/>
    <property type="project" value="UniProtKB-SubCell"/>
</dbReference>
<dbReference type="InterPro" id="IPR022346">
    <property type="entry name" value="T2SS_GspH"/>
</dbReference>
<dbReference type="Gene3D" id="3.55.40.10">
    <property type="entry name" value="minor pseudopilin epsh domain"/>
    <property type="match status" value="1"/>
</dbReference>
<dbReference type="SUPFAM" id="SSF54523">
    <property type="entry name" value="Pili subunits"/>
    <property type="match status" value="1"/>
</dbReference>
<dbReference type="Pfam" id="PF07963">
    <property type="entry name" value="N_methyl"/>
    <property type="match status" value="1"/>
</dbReference>
<comment type="subcellular location">
    <subcellularLocation>
        <location evidence="1">Cell inner membrane</location>
        <topology evidence="1">Single-pass membrane protein</topology>
    </subcellularLocation>
</comment>
<evidence type="ECO:0000256" key="10">
    <source>
        <dbReference type="ARBA" id="ARBA00030775"/>
    </source>
</evidence>
<dbReference type="GO" id="GO:0015628">
    <property type="term" value="P:protein secretion by the type II secretion system"/>
    <property type="evidence" value="ECO:0007669"/>
    <property type="project" value="InterPro"/>
</dbReference>
<accession>A0A923S5Q3</accession>
<gene>
    <name evidence="12" type="ORF">H8R02_27535</name>
</gene>
<keyword evidence="8" id="KW-0472">Membrane</keyword>
<reference evidence="12" key="1">
    <citation type="submission" date="2020-08" db="EMBL/GenBank/DDBJ databases">
        <title>Ramlibacter sp. GTP1 16S ribosomal RNA gene genome sequencing and assembly.</title>
        <authorList>
            <person name="Kang M."/>
        </authorList>
    </citation>
    <scope>NUCLEOTIDE SEQUENCE</scope>
    <source>
        <strain evidence="12">GTP1</strain>
    </source>
</reference>
<evidence type="ECO:0000256" key="7">
    <source>
        <dbReference type="ARBA" id="ARBA00022989"/>
    </source>
</evidence>
<evidence type="ECO:0000256" key="5">
    <source>
        <dbReference type="ARBA" id="ARBA00022519"/>
    </source>
</evidence>
<evidence type="ECO:0000256" key="2">
    <source>
        <dbReference type="ARBA" id="ARBA00021549"/>
    </source>
</evidence>
<organism evidence="12 13">
    <name type="scientific">Ramlibacter albus</name>
    <dbReference type="NCBI Taxonomy" id="2079448"/>
    <lineage>
        <taxon>Bacteria</taxon>
        <taxon>Pseudomonadati</taxon>
        <taxon>Pseudomonadota</taxon>
        <taxon>Betaproteobacteria</taxon>
        <taxon>Burkholderiales</taxon>
        <taxon>Comamonadaceae</taxon>
        <taxon>Ramlibacter</taxon>
    </lineage>
</organism>
<keyword evidence="5" id="KW-0997">Cell inner membrane</keyword>
<dbReference type="RefSeq" id="WP_187084823.1">
    <property type="nucleotide sequence ID" value="NZ_JACORU010000016.1"/>
</dbReference>
<dbReference type="NCBIfam" id="TIGR02532">
    <property type="entry name" value="IV_pilin_GFxxxE"/>
    <property type="match status" value="1"/>
</dbReference>
<keyword evidence="6" id="KW-0812">Transmembrane</keyword>
<dbReference type="PROSITE" id="PS51257">
    <property type="entry name" value="PROKAR_LIPOPROTEIN"/>
    <property type="match status" value="1"/>
</dbReference>
<evidence type="ECO:0000256" key="1">
    <source>
        <dbReference type="ARBA" id="ARBA00004377"/>
    </source>
</evidence>
<evidence type="ECO:0000256" key="4">
    <source>
        <dbReference type="ARBA" id="ARBA00022481"/>
    </source>
</evidence>
<evidence type="ECO:0000256" key="3">
    <source>
        <dbReference type="ARBA" id="ARBA00022475"/>
    </source>
</evidence>
<dbReference type="AlphaFoldDB" id="A0A923S5Q3"/>
<dbReference type="Pfam" id="PF12019">
    <property type="entry name" value="GspH"/>
    <property type="match status" value="1"/>
</dbReference>
<comment type="similarity">
    <text evidence="9">Belongs to the GSP H family.</text>
</comment>
<sequence length="186" mass="19871">MTRLEPQPLQRGFTLTELLVVLAVLAILACLGAPALGQAGERMELATASNDLLANLRLARNESIKRRGRVALCKSADGSRCTSTGGWEQGWIVFHDTDNDGVRDEAEPIVHRVGALPVGWRLAGNANVARYISYDPSGTTKLLSGAFQVGTLTVCHASAGPTEARQVILSIAGRPRIQKTTVKNCP</sequence>
<dbReference type="InterPro" id="IPR012902">
    <property type="entry name" value="N_methyl_site"/>
</dbReference>